<protein>
    <recommendedName>
        <fullName evidence="2">Secreted protein</fullName>
    </recommendedName>
</protein>
<proteinExistence type="predicted"/>
<sequence length="65" mass="7143">MSLSSSGMSLATRLVPRPVLSFFVLYAVKWRDSVVPVPNSLFSPADRSKASKAGVVFFRAPTWAR</sequence>
<reference evidence="1" key="1">
    <citation type="submission" date="2022-10" db="EMBL/GenBank/DDBJ databases">
        <title>The complete genomes of actinobacterial strains from the NBC collection.</title>
        <authorList>
            <person name="Joergensen T.S."/>
            <person name="Alvarez Arevalo M."/>
            <person name="Sterndorff E.B."/>
            <person name="Faurdal D."/>
            <person name="Vuksanovic O."/>
            <person name="Mourched A.-S."/>
            <person name="Charusanti P."/>
            <person name="Shaw S."/>
            <person name="Blin K."/>
            <person name="Weber T."/>
        </authorList>
    </citation>
    <scope>NUCLEOTIDE SEQUENCE</scope>
    <source>
        <strain evidence="1">NBC_01393</strain>
    </source>
</reference>
<dbReference type="AlphaFoldDB" id="A0AAU3I994"/>
<evidence type="ECO:0000313" key="1">
    <source>
        <dbReference type="EMBL" id="WTZ13081.1"/>
    </source>
</evidence>
<name>A0AAU3I994_9ACTN</name>
<accession>A0AAU3I994</accession>
<dbReference type="EMBL" id="CP109546">
    <property type="protein sequence ID" value="WTZ13081.1"/>
    <property type="molecule type" value="Genomic_DNA"/>
</dbReference>
<evidence type="ECO:0008006" key="2">
    <source>
        <dbReference type="Google" id="ProtNLM"/>
    </source>
</evidence>
<gene>
    <name evidence="1" type="ORF">OG699_37075</name>
</gene>
<organism evidence="1">
    <name type="scientific">Streptomyces sp. NBC_01393</name>
    <dbReference type="NCBI Taxonomy" id="2903851"/>
    <lineage>
        <taxon>Bacteria</taxon>
        <taxon>Bacillati</taxon>
        <taxon>Actinomycetota</taxon>
        <taxon>Actinomycetes</taxon>
        <taxon>Kitasatosporales</taxon>
        <taxon>Streptomycetaceae</taxon>
        <taxon>Streptomyces</taxon>
    </lineage>
</organism>